<evidence type="ECO:0000259" key="2">
    <source>
        <dbReference type="PROSITE" id="PS50943"/>
    </source>
</evidence>
<dbReference type="SUPFAM" id="SSF47413">
    <property type="entry name" value="lambda repressor-like DNA-binding domains"/>
    <property type="match status" value="1"/>
</dbReference>
<dbReference type="Proteomes" id="UP000185192">
    <property type="component" value="Unassembled WGS sequence"/>
</dbReference>
<dbReference type="EMBL" id="FSQW01000002">
    <property type="protein sequence ID" value="SIN83184.1"/>
    <property type="molecule type" value="Genomic_DNA"/>
</dbReference>
<keyword evidence="4" id="KW-1185">Reference proteome</keyword>
<dbReference type="STRING" id="1123272.SAMN02745824_1957"/>
<evidence type="ECO:0000313" key="4">
    <source>
        <dbReference type="Proteomes" id="UP000185192"/>
    </source>
</evidence>
<dbReference type="Pfam" id="PF01381">
    <property type="entry name" value="HTH_3"/>
    <property type="match status" value="1"/>
</dbReference>
<name>A0A1N6EJJ5_9SPHN</name>
<dbReference type="InterPro" id="IPR010982">
    <property type="entry name" value="Lambda_DNA-bd_dom_sf"/>
</dbReference>
<proteinExistence type="predicted"/>
<dbReference type="CDD" id="cd00093">
    <property type="entry name" value="HTH_XRE"/>
    <property type="match status" value="1"/>
</dbReference>
<reference evidence="4" key="1">
    <citation type="submission" date="2016-11" db="EMBL/GenBank/DDBJ databases">
        <authorList>
            <person name="Varghese N."/>
            <person name="Submissions S."/>
        </authorList>
    </citation>
    <scope>NUCLEOTIDE SEQUENCE [LARGE SCALE GENOMIC DNA]</scope>
    <source>
        <strain evidence="4">DSM 22363</strain>
    </source>
</reference>
<gene>
    <name evidence="3" type="ORF">SAMN02745824_1957</name>
</gene>
<dbReference type="SMART" id="SM00530">
    <property type="entry name" value="HTH_XRE"/>
    <property type="match status" value="1"/>
</dbReference>
<dbReference type="AlphaFoldDB" id="A0A1N6EJJ5"/>
<dbReference type="PROSITE" id="PS50943">
    <property type="entry name" value="HTH_CROC1"/>
    <property type="match status" value="1"/>
</dbReference>
<evidence type="ECO:0000313" key="3">
    <source>
        <dbReference type="EMBL" id="SIN83184.1"/>
    </source>
</evidence>
<sequence length="208" mass="22930">MSDFDSPSNRLRKAMGGLPSHRSPAEKALNEIAELRIHNETIQNEIEKILAPLGSTRLSNLARGLSESDHFDKTVGKLGEIEDLKKRAGLTYRDQEIAEKLAHALPTTLPAAQSDVDGIYKNGYKSGQEFAQRKLDNFHFNNVGELGKRIRTARKAMKLNQQQFADTAGVGRRFVSELENGKESLEIGLVLACCAAAGIDLFAKPRNN</sequence>
<dbReference type="RefSeq" id="WP_084192657.1">
    <property type="nucleotide sequence ID" value="NZ_FSQW01000002.1"/>
</dbReference>
<organism evidence="3 4">
    <name type="scientific">Parasphingorhabdus marina DSM 22363</name>
    <dbReference type="NCBI Taxonomy" id="1123272"/>
    <lineage>
        <taxon>Bacteria</taxon>
        <taxon>Pseudomonadati</taxon>
        <taxon>Pseudomonadota</taxon>
        <taxon>Alphaproteobacteria</taxon>
        <taxon>Sphingomonadales</taxon>
        <taxon>Sphingomonadaceae</taxon>
        <taxon>Parasphingorhabdus</taxon>
    </lineage>
</organism>
<protein>
    <submittedName>
        <fullName evidence="3">Transcriptional regulator, y4mF family</fullName>
    </submittedName>
</protein>
<accession>A0A1N6EJJ5</accession>
<evidence type="ECO:0000256" key="1">
    <source>
        <dbReference type="SAM" id="MobiDB-lite"/>
    </source>
</evidence>
<feature type="region of interest" description="Disordered" evidence="1">
    <location>
        <begin position="1"/>
        <end position="23"/>
    </location>
</feature>
<dbReference type="Gene3D" id="1.10.260.40">
    <property type="entry name" value="lambda repressor-like DNA-binding domains"/>
    <property type="match status" value="1"/>
</dbReference>
<feature type="domain" description="HTH cro/C1-type" evidence="2">
    <location>
        <begin position="150"/>
        <end position="182"/>
    </location>
</feature>
<dbReference type="InterPro" id="IPR001387">
    <property type="entry name" value="Cro/C1-type_HTH"/>
</dbReference>
<dbReference type="GO" id="GO:0003677">
    <property type="term" value="F:DNA binding"/>
    <property type="evidence" value="ECO:0007669"/>
    <property type="project" value="InterPro"/>
</dbReference>